<evidence type="ECO:0000256" key="13">
    <source>
        <dbReference type="ARBA" id="ARBA00023125"/>
    </source>
</evidence>
<keyword evidence="7 17" id="KW-1048">Host nucleus</keyword>
<keyword evidence="8 17" id="KW-0945">Host-virus interaction</keyword>
<comment type="function">
    <text evidence="17">Strong activator of the late viral genes promoters. Acts as a suppressor of RNA-mediated gene silencing, also known as post-transcriptional gene silencing (PTGS), a mechanism of plant viral defense that limits the accumulation of viral RNAs. Also suppresses the host basal defense by interacting with and inhibiting SNF1 kinase, a key regulator of cell metabolism implicated in innate antiviral defense. Determines pathogenicity.</text>
</comment>
<keyword evidence="15 17" id="KW-1035">Host cytoplasm</keyword>
<proteinExistence type="inferred from homology"/>
<evidence type="ECO:0000256" key="4">
    <source>
        <dbReference type="ARBA" id="ARBA00014388"/>
    </source>
</evidence>
<keyword evidence="6" id="KW-0597">Phosphoprotein</keyword>
<dbReference type="EMBL" id="DQ347949">
    <property type="protein sequence ID" value="ABC74547.1"/>
    <property type="molecule type" value="Genomic_DNA"/>
</dbReference>
<evidence type="ECO:0000256" key="1">
    <source>
        <dbReference type="ARBA" id="ARBA00004147"/>
    </source>
</evidence>
<gene>
    <name evidence="19" type="primary">AL2</name>
</gene>
<comment type="subunit">
    <text evidence="17">Monomer. Homodimer. Homooligomer. Self-interaction correlates with nuclear localization and efficient activation of transcription.</text>
</comment>
<dbReference type="GO" id="GO:0030430">
    <property type="term" value="C:host cell cytoplasm"/>
    <property type="evidence" value="ECO:0007669"/>
    <property type="project" value="UniProtKB-SubCell"/>
</dbReference>
<evidence type="ECO:0000256" key="11">
    <source>
        <dbReference type="ARBA" id="ARBA00022771"/>
    </source>
</evidence>
<evidence type="ECO:0000256" key="9">
    <source>
        <dbReference type="ARBA" id="ARBA00022632"/>
    </source>
</evidence>
<evidence type="ECO:0000256" key="3">
    <source>
        <dbReference type="ARBA" id="ARBA00007672"/>
    </source>
</evidence>
<feature type="region of interest" description="Disordered" evidence="18">
    <location>
        <begin position="74"/>
        <end position="116"/>
    </location>
</feature>
<keyword evidence="13 17" id="KW-0238">DNA-binding</keyword>
<comment type="subcellular location">
    <subcellularLocation>
        <location evidence="2 17">Host cytoplasm</location>
    </subcellularLocation>
    <subcellularLocation>
        <location evidence="1 17">Host nucleus</location>
    </subcellularLocation>
</comment>
<dbReference type="PRINTS" id="PR00230">
    <property type="entry name" value="GEMCOATAL2"/>
</dbReference>
<comment type="similarity">
    <text evidence="3 17">Belongs to the geminiviridae transcriptional activator protein family.</text>
</comment>
<comment type="domain">
    <text evidence="17">The zinc finger and the transactivation region are involved in PTGS suppression.</text>
</comment>
<sequence length="128" mass="14678">MQNSSSSTPPSIKPKHKIAKYRIRRKRIDLNCGCSFYQHIDCVNHGFTHRGEHHCGTSREFRFYLGSTKSPLFHDTQCRGPNTHEHQDIPHPNTVQPQPEEGIASTQSIPQLPNLDDISSSFWDELLK</sequence>
<evidence type="ECO:0000256" key="10">
    <source>
        <dbReference type="ARBA" id="ARBA00022723"/>
    </source>
</evidence>
<dbReference type="GO" id="GO:0042025">
    <property type="term" value="C:host cell nucleus"/>
    <property type="evidence" value="ECO:0007669"/>
    <property type="project" value="UniProtKB-SubCell"/>
</dbReference>
<feature type="compositionally biased region" description="Polar residues" evidence="18">
    <location>
        <begin position="104"/>
        <end position="116"/>
    </location>
</feature>
<keyword evidence="9" id="KW-1090">Inhibition of host innate immune response by virus</keyword>
<evidence type="ECO:0000256" key="12">
    <source>
        <dbReference type="ARBA" id="ARBA00022833"/>
    </source>
</evidence>
<dbReference type="Pfam" id="PF01440">
    <property type="entry name" value="Gemini_AL2"/>
    <property type="match status" value="1"/>
</dbReference>
<dbReference type="InterPro" id="IPR000942">
    <property type="entry name" value="Gemini_AL2"/>
</dbReference>
<dbReference type="GO" id="GO:0005198">
    <property type="term" value="F:structural molecule activity"/>
    <property type="evidence" value="ECO:0007669"/>
    <property type="project" value="InterPro"/>
</dbReference>
<evidence type="ECO:0000256" key="7">
    <source>
        <dbReference type="ARBA" id="ARBA00022562"/>
    </source>
</evidence>
<evidence type="ECO:0000256" key="14">
    <source>
        <dbReference type="ARBA" id="ARBA00023159"/>
    </source>
</evidence>
<evidence type="ECO:0000256" key="17">
    <source>
        <dbReference type="RuleBase" id="RU363028"/>
    </source>
</evidence>
<evidence type="ECO:0000256" key="15">
    <source>
        <dbReference type="ARBA" id="ARBA00023200"/>
    </source>
</evidence>
<name>Q2L8C0_9GEMI</name>
<organism evidence="19">
    <name type="scientific">Tomato chino La Paz virus</name>
    <dbReference type="NCBI Taxonomy" id="240492"/>
    <lineage>
        <taxon>Viruses</taxon>
        <taxon>Monodnaviria</taxon>
        <taxon>Shotokuvirae</taxon>
        <taxon>Cressdnaviricota</taxon>
        <taxon>Repensiviricetes</taxon>
        <taxon>Geplafuvirales</taxon>
        <taxon>Geminiviridae</taxon>
        <taxon>Begomovirus</taxon>
        <taxon>Begomovirus solanumlapazense</taxon>
    </lineage>
</organism>
<evidence type="ECO:0000256" key="18">
    <source>
        <dbReference type="SAM" id="MobiDB-lite"/>
    </source>
</evidence>
<keyword evidence="14 17" id="KW-0010">Activator</keyword>
<evidence type="ECO:0000256" key="6">
    <source>
        <dbReference type="ARBA" id="ARBA00022553"/>
    </source>
</evidence>
<dbReference type="GO" id="GO:0008270">
    <property type="term" value="F:zinc ion binding"/>
    <property type="evidence" value="ECO:0007669"/>
    <property type="project" value="UniProtKB-KW"/>
</dbReference>
<reference evidence="19" key="1">
    <citation type="submission" date="2006-01" db="EMBL/GenBank/DDBJ databases">
        <title>Tomato chino La Paz virus isolated from the weed Solanum rostratum coexist with several begomoviruses in mixed infections.</title>
        <authorList>
            <person name="Gregorio-Jorge J."/>
            <person name="Mauricio-Castillo J.A."/>
            <person name="Ambriz-Granados S."/>
            <person name="Alpuche-Solis A.G."/>
            <person name="Arguello-Astorga G.R."/>
        </authorList>
    </citation>
    <scope>NUCLEOTIDE SEQUENCE</scope>
    <source>
        <strain evidence="19">Solanum MM4</strain>
    </source>
</reference>
<evidence type="ECO:0000256" key="16">
    <source>
        <dbReference type="ARBA" id="ARBA00023280"/>
    </source>
</evidence>
<protein>
    <recommendedName>
        <fullName evidence="4 17">Transcriptional activator protein</fullName>
        <shortName evidence="17">TrAP</shortName>
    </recommendedName>
</protein>
<keyword evidence="10 17" id="KW-0479">Metal-binding</keyword>
<keyword evidence="12 17" id="KW-0862">Zinc</keyword>
<keyword evidence="16" id="KW-0899">Viral immunoevasion</keyword>
<keyword evidence="5 17" id="KW-0941">Suppressor of RNA silencing</keyword>
<dbReference type="GO" id="GO:0019028">
    <property type="term" value="C:viral capsid"/>
    <property type="evidence" value="ECO:0007669"/>
    <property type="project" value="InterPro"/>
</dbReference>
<evidence type="ECO:0000313" key="19">
    <source>
        <dbReference type="EMBL" id="ABC74547.1"/>
    </source>
</evidence>
<dbReference type="GO" id="GO:0052170">
    <property type="term" value="P:symbiont-mediated suppression of host innate immune response"/>
    <property type="evidence" value="ECO:0007669"/>
    <property type="project" value="UniProtKB-KW"/>
</dbReference>
<accession>Q2L8C0</accession>
<evidence type="ECO:0000256" key="8">
    <source>
        <dbReference type="ARBA" id="ARBA00022581"/>
    </source>
</evidence>
<evidence type="ECO:0000256" key="5">
    <source>
        <dbReference type="ARBA" id="ARBA00022463"/>
    </source>
</evidence>
<dbReference type="GO" id="GO:0003677">
    <property type="term" value="F:DNA binding"/>
    <property type="evidence" value="ECO:0007669"/>
    <property type="project" value="UniProtKB-KW"/>
</dbReference>
<evidence type="ECO:0000256" key="2">
    <source>
        <dbReference type="ARBA" id="ARBA00004192"/>
    </source>
</evidence>
<keyword evidence="11 17" id="KW-0863">Zinc-finger</keyword>